<dbReference type="InterPro" id="IPR001048">
    <property type="entry name" value="Asp/Glu/Uridylate_kinase"/>
</dbReference>
<evidence type="ECO:0000256" key="4">
    <source>
        <dbReference type="ARBA" id="ARBA00022679"/>
    </source>
</evidence>
<keyword evidence="1 8" id="KW-0963">Cytoplasm</keyword>
<dbReference type="UniPathway" id="UPA00098">
    <property type="reaction ID" value="UER00359"/>
</dbReference>
<dbReference type="Proteomes" id="UP000558192">
    <property type="component" value="Unassembled WGS sequence"/>
</dbReference>
<protein>
    <recommendedName>
        <fullName evidence="8">Glutamate 5-kinase</fullName>
        <ecNumber evidence="8">2.7.2.11</ecNumber>
    </recommendedName>
    <alternativeName>
        <fullName evidence="8">Gamma-glutamyl kinase</fullName>
        <shortName evidence="8">GK</shortName>
    </alternativeName>
</protein>
<comment type="caution">
    <text evidence="10">The sequence shown here is derived from an EMBL/GenBank/DDBJ whole genome shotgun (WGS) entry which is preliminary data.</text>
</comment>
<evidence type="ECO:0000259" key="9">
    <source>
        <dbReference type="SMART" id="SM00359"/>
    </source>
</evidence>
<dbReference type="PIRSF" id="PIRSF000729">
    <property type="entry name" value="GK"/>
    <property type="match status" value="1"/>
</dbReference>
<dbReference type="RefSeq" id="WP_168069268.1">
    <property type="nucleotide sequence ID" value="NZ_JAATJC010000001.1"/>
</dbReference>
<dbReference type="FunFam" id="3.40.1160.10:FF:000018">
    <property type="entry name" value="Glutamate 5-kinase"/>
    <property type="match status" value="1"/>
</dbReference>
<feature type="binding site" evidence="8">
    <location>
        <position position="55"/>
    </location>
    <ligand>
        <name>substrate</name>
    </ligand>
</feature>
<evidence type="ECO:0000256" key="8">
    <source>
        <dbReference type="HAMAP-Rule" id="MF_00456"/>
    </source>
</evidence>
<evidence type="ECO:0000256" key="1">
    <source>
        <dbReference type="ARBA" id="ARBA00022490"/>
    </source>
</evidence>
<dbReference type="SMART" id="SM00359">
    <property type="entry name" value="PUA"/>
    <property type="match status" value="1"/>
</dbReference>
<dbReference type="SUPFAM" id="SSF88697">
    <property type="entry name" value="PUA domain-like"/>
    <property type="match status" value="1"/>
</dbReference>
<dbReference type="GO" id="GO:0004349">
    <property type="term" value="F:glutamate 5-kinase activity"/>
    <property type="evidence" value="ECO:0007669"/>
    <property type="project" value="UniProtKB-UniRule"/>
</dbReference>
<sequence>MTAPPLRRLPRRLVVKLGSSLVTDGQGPRARFLADLAGDVGHLRAQGSEVIVVSSGAVALGRGRLGLSRSQRLDQKQAAAATGQPLLMQAWAEAFAPLGLVTAQLLLTAADTEDRRAFLNARGTLAALLKAGAVPVINENDSTATAELRVGDNDRLSARVAQLAGAELLVLLSDVDGLYTADPRLDRDATHIAEVSALTPEIMALAGGSDRSGPGTGGMRTKLEAARIAAAAGCATLIGSGAGERPLARLIGGEARGTHIDAQGNPVRAYKSWIAGTLAPLGTLRIDPGAVKALGDGGSLLPAGVLAVDGAFSRGDCVAVQDGEGREVARGLSRYDAEEAVRLIGAKGREIAGRLGYSRGDALIHRDDLVLG</sequence>
<dbReference type="InterPro" id="IPR015947">
    <property type="entry name" value="PUA-like_sf"/>
</dbReference>
<dbReference type="GO" id="GO:0003723">
    <property type="term" value="F:RNA binding"/>
    <property type="evidence" value="ECO:0007669"/>
    <property type="project" value="InterPro"/>
</dbReference>
<dbReference type="EMBL" id="JAATJC010000001">
    <property type="protein sequence ID" value="NJC06222.1"/>
    <property type="molecule type" value="Genomic_DNA"/>
</dbReference>
<evidence type="ECO:0000256" key="7">
    <source>
        <dbReference type="ARBA" id="ARBA00022840"/>
    </source>
</evidence>
<dbReference type="GO" id="GO:0005524">
    <property type="term" value="F:ATP binding"/>
    <property type="evidence" value="ECO:0007669"/>
    <property type="project" value="UniProtKB-KW"/>
</dbReference>
<dbReference type="HAMAP" id="MF_00456">
    <property type="entry name" value="ProB"/>
    <property type="match status" value="1"/>
</dbReference>
<dbReference type="PANTHER" id="PTHR43654:SF1">
    <property type="entry name" value="ISOPENTENYL PHOSPHATE KINASE"/>
    <property type="match status" value="1"/>
</dbReference>
<comment type="similarity">
    <text evidence="8">Belongs to the glutamate 5-kinase family.</text>
</comment>
<dbReference type="Gene3D" id="3.40.1160.10">
    <property type="entry name" value="Acetylglutamate kinase-like"/>
    <property type="match status" value="1"/>
</dbReference>
<comment type="pathway">
    <text evidence="8">Amino-acid biosynthesis; L-proline biosynthesis; L-glutamate 5-semialdehyde from L-glutamate: step 1/2.</text>
</comment>
<keyword evidence="4 8" id="KW-0808">Transferase</keyword>
<dbReference type="CDD" id="cd04242">
    <property type="entry name" value="AAK_G5K_ProB"/>
    <property type="match status" value="1"/>
</dbReference>
<feature type="binding site" evidence="8">
    <location>
        <position position="141"/>
    </location>
    <ligand>
        <name>substrate</name>
    </ligand>
</feature>
<evidence type="ECO:0000256" key="5">
    <source>
        <dbReference type="ARBA" id="ARBA00022741"/>
    </source>
</evidence>
<feature type="binding site" evidence="8">
    <location>
        <position position="16"/>
    </location>
    <ligand>
        <name>ATP</name>
        <dbReference type="ChEBI" id="CHEBI:30616"/>
    </ligand>
</feature>
<gene>
    <name evidence="8" type="primary">proB</name>
    <name evidence="10" type="ORF">GGQ97_002015</name>
</gene>
<dbReference type="Gene3D" id="2.30.130.10">
    <property type="entry name" value="PUA domain"/>
    <property type="match status" value="1"/>
</dbReference>
<dbReference type="EC" id="2.7.2.11" evidence="8"/>
<keyword evidence="5 8" id="KW-0547">Nucleotide-binding</keyword>
<organism evidence="10 11">
    <name type="scientific">Sphingomonas kaistensis</name>
    <dbReference type="NCBI Taxonomy" id="298708"/>
    <lineage>
        <taxon>Bacteria</taxon>
        <taxon>Pseudomonadati</taxon>
        <taxon>Pseudomonadota</taxon>
        <taxon>Alphaproteobacteria</taxon>
        <taxon>Sphingomonadales</taxon>
        <taxon>Sphingomonadaceae</taxon>
        <taxon>Sphingomonas</taxon>
    </lineage>
</organism>
<dbReference type="Pfam" id="PF01472">
    <property type="entry name" value="PUA"/>
    <property type="match status" value="1"/>
</dbReference>
<dbReference type="InterPro" id="IPR036393">
    <property type="entry name" value="AceGlu_kinase-like_sf"/>
</dbReference>
<keyword evidence="3 8" id="KW-0641">Proline biosynthesis</keyword>
<dbReference type="InterPro" id="IPR041739">
    <property type="entry name" value="G5K_ProB"/>
</dbReference>
<evidence type="ECO:0000256" key="3">
    <source>
        <dbReference type="ARBA" id="ARBA00022650"/>
    </source>
</evidence>
<comment type="subcellular location">
    <subcellularLocation>
        <location evidence="8">Cytoplasm</location>
    </subcellularLocation>
</comment>
<proteinExistence type="inferred from homology"/>
<keyword evidence="2 8" id="KW-0028">Amino-acid biosynthesis</keyword>
<dbReference type="SUPFAM" id="SSF53633">
    <property type="entry name" value="Carbamate kinase-like"/>
    <property type="match status" value="1"/>
</dbReference>
<dbReference type="GO" id="GO:0055129">
    <property type="term" value="P:L-proline biosynthetic process"/>
    <property type="evidence" value="ECO:0007669"/>
    <property type="project" value="UniProtKB-UniRule"/>
</dbReference>
<accession>A0A7X5Y6U2</accession>
<keyword evidence="7 8" id="KW-0067">ATP-binding</keyword>
<evidence type="ECO:0000313" key="10">
    <source>
        <dbReference type="EMBL" id="NJC06222.1"/>
    </source>
</evidence>
<dbReference type="InterPro" id="IPR011529">
    <property type="entry name" value="Glu_5kinase"/>
</dbReference>
<dbReference type="GO" id="GO:0005829">
    <property type="term" value="C:cytosol"/>
    <property type="evidence" value="ECO:0007669"/>
    <property type="project" value="TreeGrafter"/>
</dbReference>
<comment type="function">
    <text evidence="8">Catalyzes the transfer of a phosphate group to glutamate to form L-glutamate 5-phosphate.</text>
</comment>
<dbReference type="PANTHER" id="PTHR43654">
    <property type="entry name" value="GLUTAMATE 5-KINASE"/>
    <property type="match status" value="1"/>
</dbReference>
<dbReference type="InterPro" id="IPR036974">
    <property type="entry name" value="PUA_sf"/>
</dbReference>
<feature type="domain" description="PUA" evidence="9">
    <location>
        <begin position="282"/>
        <end position="364"/>
    </location>
</feature>
<evidence type="ECO:0000256" key="6">
    <source>
        <dbReference type="ARBA" id="ARBA00022777"/>
    </source>
</evidence>
<dbReference type="InterPro" id="IPR019797">
    <property type="entry name" value="Glutamate_5-kinase_CS"/>
</dbReference>
<dbReference type="CDD" id="cd21157">
    <property type="entry name" value="PUA_G5K"/>
    <property type="match status" value="1"/>
</dbReference>
<dbReference type="PRINTS" id="PR00474">
    <property type="entry name" value="GLU5KINASE"/>
</dbReference>
<reference evidence="10 11" key="1">
    <citation type="submission" date="2020-03" db="EMBL/GenBank/DDBJ databases">
        <title>Genomic Encyclopedia of Type Strains, Phase IV (KMG-IV): sequencing the most valuable type-strain genomes for metagenomic binning, comparative biology and taxonomic classification.</title>
        <authorList>
            <person name="Goeker M."/>
        </authorList>
    </citation>
    <scope>NUCLEOTIDE SEQUENCE [LARGE SCALE GENOMIC DNA]</scope>
    <source>
        <strain evidence="10 11">DSM 16846</strain>
    </source>
</reference>
<keyword evidence="11" id="KW-1185">Reference proteome</keyword>
<dbReference type="InterPro" id="IPR005715">
    <property type="entry name" value="Glu_5kinase/COase_Synthase"/>
</dbReference>
<dbReference type="InterPro" id="IPR001057">
    <property type="entry name" value="Glu/AcGlu_kinase"/>
</dbReference>
<dbReference type="InterPro" id="IPR002478">
    <property type="entry name" value="PUA"/>
</dbReference>
<evidence type="ECO:0000313" key="11">
    <source>
        <dbReference type="Proteomes" id="UP000558192"/>
    </source>
</evidence>
<feature type="binding site" evidence="8">
    <location>
        <begin position="173"/>
        <end position="174"/>
    </location>
    <ligand>
        <name>ATP</name>
        <dbReference type="ChEBI" id="CHEBI:30616"/>
    </ligand>
</feature>
<evidence type="ECO:0000256" key="2">
    <source>
        <dbReference type="ARBA" id="ARBA00022605"/>
    </source>
</evidence>
<feature type="binding site" evidence="8">
    <location>
        <begin position="216"/>
        <end position="222"/>
    </location>
    <ligand>
        <name>ATP</name>
        <dbReference type="ChEBI" id="CHEBI:30616"/>
    </ligand>
</feature>
<dbReference type="AlphaFoldDB" id="A0A7X5Y6U2"/>
<dbReference type="NCBIfam" id="TIGR01027">
    <property type="entry name" value="proB"/>
    <property type="match status" value="1"/>
</dbReference>
<dbReference type="PROSITE" id="PS50890">
    <property type="entry name" value="PUA"/>
    <property type="match status" value="1"/>
</dbReference>
<name>A0A7X5Y6U2_9SPHN</name>
<keyword evidence="6 8" id="KW-0418">Kinase</keyword>
<feature type="binding site" evidence="8">
    <location>
        <position position="153"/>
    </location>
    <ligand>
        <name>substrate</name>
    </ligand>
</feature>
<comment type="catalytic activity">
    <reaction evidence="8">
        <text>L-glutamate + ATP = L-glutamyl 5-phosphate + ADP</text>
        <dbReference type="Rhea" id="RHEA:14877"/>
        <dbReference type="ChEBI" id="CHEBI:29985"/>
        <dbReference type="ChEBI" id="CHEBI:30616"/>
        <dbReference type="ChEBI" id="CHEBI:58274"/>
        <dbReference type="ChEBI" id="CHEBI:456216"/>
        <dbReference type="EC" id="2.7.2.11"/>
    </reaction>
</comment>
<dbReference type="PROSITE" id="PS00902">
    <property type="entry name" value="GLUTAMATE_5_KINASE"/>
    <property type="match status" value="1"/>
</dbReference>
<dbReference type="Pfam" id="PF00696">
    <property type="entry name" value="AA_kinase"/>
    <property type="match status" value="1"/>
</dbReference>